<organism evidence="2 3">
    <name type="scientific">Mycena citricolor</name>
    <dbReference type="NCBI Taxonomy" id="2018698"/>
    <lineage>
        <taxon>Eukaryota</taxon>
        <taxon>Fungi</taxon>
        <taxon>Dikarya</taxon>
        <taxon>Basidiomycota</taxon>
        <taxon>Agaricomycotina</taxon>
        <taxon>Agaricomycetes</taxon>
        <taxon>Agaricomycetidae</taxon>
        <taxon>Agaricales</taxon>
        <taxon>Marasmiineae</taxon>
        <taxon>Mycenaceae</taxon>
        <taxon>Mycena</taxon>
    </lineage>
</organism>
<keyword evidence="3" id="KW-1185">Reference proteome</keyword>
<feature type="compositionally biased region" description="Polar residues" evidence="1">
    <location>
        <begin position="10"/>
        <end position="31"/>
    </location>
</feature>
<evidence type="ECO:0000256" key="1">
    <source>
        <dbReference type="SAM" id="MobiDB-lite"/>
    </source>
</evidence>
<dbReference type="AlphaFoldDB" id="A0AAD2JWY2"/>
<reference evidence="2" key="1">
    <citation type="submission" date="2023-11" db="EMBL/GenBank/DDBJ databases">
        <authorList>
            <person name="De Vega J J."/>
            <person name="De Vega J J."/>
        </authorList>
    </citation>
    <scope>NUCLEOTIDE SEQUENCE</scope>
</reference>
<gene>
    <name evidence="2" type="ORF">MYCIT1_LOCUS8327</name>
</gene>
<comment type="caution">
    <text evidence="2">The sequence shown here is derived from an EMBL/GenBank/DDBJ whole genome shotgun (WGS) entry which is preliminary data.</text>
</comment>
<feature type="non-terminal residue" evidence="2">
    <location>
        <position position="82"/>
    </location>
</feature>
<feature type="non-terminal residue" evidence="2">
    <location>
        <position position="1"/>
    </location>
</feature>
<proteinExistence type="predicted"/>
<name>A0AAD2JWY2_9AGAR</name>
<dbReference type="EMBL" id="CAVNYO010000109">
    <property type="protein sequence ID" value="CAK5266529.1"/>
    <property type="molecule type" value="Genomic_DNA"/>
</dbReference>
<evidence type="ECO:0000313" key="2">
    <source>
        <dbReference type="EMBL" id="CAK5266529.1"/>
    </source>
</evidence>
<evidence type="ECO:0000313" key="3">
    <source>
        <dbReference type="Proteomes" id="UP001295794"/>
    </source>
</evidence>
<feature type="region of interest" description="Disordered" evidence="1">
    <location>
        <begin position="1"/>
        <end position="31"/>
    </location>
</feature>
<protein>
    <submittedName>
        <fullName evidence="2">Uncharacterized protein</fullName>
    </submittedName>
</protein>
<accession>A0AAD2JWY2</accession>
<dbReference type="Proteomes" id="UP001295794">
    <property type="component" value="Unassembled WGS sequence"/>
</dbReference>
<sequence>VNVTVPKLANGTSELPSSKSSTIHSAFSPQSLPLPESDLDTLLPVDSLVMETLPEVEDFLVATRVITSPALTEKPEKSLANA</sequence>